<evidence type="ECO:0000256" key="1">
    <source>
        <dbReference type="SAM" id="Coils"/>
    </source>
</evidence>
<comment type="caution">
    <text evidence="3">The sequence shown here is derived from an EMBL/GenBank/DDBJ whole genome shotgun (WGS) entry which is preliminary data.</text>
</comment>
<evidence type="ECO:0008006" key="5">
    <source>
        <dbReference type="Google" id="ProtNLM"/>
    </source>
</evidence>
<dbReference type="EMBL" id="BJUI01000016">
    <property type="protein sequence ID" value="GEK42274.1"/>
    <property type="molecule type" value="Genomic_DNA"/>
</dbReference>
<evidence type="ECO:0000313" key="4">
    <source>
        <dbReference type="Proteomes" id="UP000321722"/>
    </source>
</evidence>
<proteinExistence type="predicted"/>
<sequence>MAEEDIQNQSVNGGEEQPKENTEGLPQSQSELDSIIGKAIDKALKNNDKKWAEKTEQAVADAKKEAESYAKMTQAQRKNAEIEKREKALDEREAKLNHKALIADIQADLTEKGLPTVFAEVLSLLKDNEAIASATQEIKDAWDKSVNDRLKANARQKTPGTSAESIHVGSSLADFARKNRIIK</sequence>
<feature type="region of interest" description="Disordered" evidence="2">
    <location>
        <begin position="1"/>
        <end position="32"/>
    </location>
</feature>
<keyword evidence="1" id="KW-0175">Coiled coil</keyword>
<keyword evidence="4" id="KW-1185">Reference proteome</keyword>
<evidence type="ECO:0000256" key="2">
    <source>
        <dbReference type="SAM" id="MobiDB-lite"/>
    </source>
</evidence>
<protein>
    <recommendedName>
        <fullName evidence="5">DUF4355 domain-containing protein</fullName>
    </recommendedName>
</protein>
<accession>A0A510WSS6</accession>
<dbReference type="Proteomes" id="UP000321722">
    <property type="component" value="Unassembled WGS sequence"/>
</dbReference>
<organism evidence="3 4">
    <name type="scientific">Ligilactobacillus aviarius</name>
    <dbReference type="NCBI Taxonomy" id="1606"/>
    <lineage>
        <taxon>Bacteria</taxon>
        <taxon>Bacillati</taxon>
        <taxon>Bacillota</taxon>
        <taxon>Bacilli</taxon>
        <taxon>Lactobacillales</taxon>
        <taxon>Lactobacillaceae</taxon>
        <taxon>Ligilactobacillus</taxon>
    </lineage>
</organism>
<dbReference type="RefSeq" id="WP_057827525.1">
    <property type="nucleotide sequence ID" value="NZ_BAAACL010000017.1"/>
</dbReference>
<gene>
    <name evidence="3" type="ORF">LAV01_11060</name>
</gene>
<evidence type="ECO:0000313" key="3">
    <source>
        <dbReference type="EMBL" id="GEK42274.1"/>
    </source>
</evidence>
<dbReference type="AlphaFoldDB" id="A0A510WSS6"/>
<dbReference type="InterPro" id="IPR025580">
    <property type="entry name" value="Gp46"/>
</dbReference>
<dbReference type="Pfam" id="PF14265">
    <property type="entry name" value="DUF4355"/>
    <property type="match status" value="1"/>
</dbReference>
<reference evidence="3 4" key="1">
    <citation type="submission" date="2019-07" db="EMBL/GenBank/DDBJ databases">
        <title>Whole genome shotgun sequence of Lactobacillus aviarius subsp. aviarius NBRC 102162.</title>
        <authorList>
            <person name="Hosoyama A."/>
            <person name="Uohara A."/>
            <person name="Ohji S."/>
            <person name="Ichikawa N."/>
        </authorList>
    </citation>
    <scope>NUCLEOTIDE SEQUENCE [LARGE SCALE GENOMIC DNA]</scope>
    <source>
        <strain evidence="3 4">NBRC 102162</strain>
    </source>
</reference>
<name>A0A510WSS6_9LACO</name>
<dbReference type="GeneID" id="29933862"/>
<feature type="coiled-coil region" evidence="1">
    <location>
        <begin position="52"/>
        <end position="99"/>
    </location>
</feature>